<dbReference type="SUPFAM" id="SSF52799">
    <property type="entry name" value="(Phosphotyrosine protein) phosphatases II"/>
    <property type="match status" value="1"/>
</dbReference>
<dbReference type="SMART" id="SM00195">
    <property type="entry name" value="DSPc"/>
    <property type="match status" value="1"/>
</dbReference>
<evidence type="ECO:0000256" key="10">
    <source>
        <dbReference type="ARBA" id="ARBA00023288"/>
    </source>
</evidence>
<dbReference type="Proteomes" id="UP000828390">
    <property type="component" value="Unassembled WGS sequence"/>
</dbReference>
<evidence type="ECO:0000256" key="8">
    <source>
        <dbReference type="ARBA" id="ARBA00022912"/>
    </source>
</evidence>
<dbReference type="CDD" id="cd14519">
    <property type="entry name" value="DSP_DUSP22_15"/>
    <property type="match status" value="1"/>
</dbReference>
<keyword evidence="9" id="KW-0472">Membrane</keyword>
<dbReference type="GO" id="GO:0004725">
    <property type="term" value="F:protein tyrosine phosphatase activity"/>
    <property type="evidence" value="ECO:0007669"/>
    <property type="project" value="UniProtKB-EC"/>
</dbReference>
<keyword evidence="19" id="KW-1185">Reference proteome</keyword>
<feature type="compositionally biased region" description="Polar residues" evidence="15">
    <location>
        <begin position="240"/>
        <end position="253"/>
    </location>
</feature>
<organism evidence="18 19">
    <name type="scientific">Dreissena polymorpha</name>
    <name type="common">Zebra mussel</name>
    <name type="synonym">Mytilus polymorpha</name>
    <dbReference type="NCBI Taxonomy" id="45954"/>
    <lineage>
        <taxon>Eukaryota</taxon>
        <taxon>Metazoa</taxon>
        <taxon>Spiralia</taxon>
        <taxon>Lophotrochozoa</taxon>
        <taxon>Mollusca</taxon>
        <taxon>Bivalvia</taxon>
        <taxon>Autobranchia</taxon>
        <taxon>Heteroconchia</taxon>
        <taxon>Euheterodonta</taxon>
        <taxon>Imparidentia</taxon>
        <taxon>Neoheterodontei</taxon>
        <taxon>Myida</taxon>
        <taxon>Dreissenoidea</taxon>
        <taxon>Dreissenidae</taxon>
        <taxon>Dreissena</taxon>
    </lineage>
</organism>
<evidence type="ECO:0000259" key="16">
    <source>
        <dbReference type="PROSITE" id="PS50054"/>
    </source>
</evidence>
<evidence type="ECO:0000256" key="5">
    <source>
        <dbReference type="ARBA" id="ARBA00022475"/>
    </source>
</evidence>
<dbReference type="PANTHER" id="PTHR45948">
    <property type="entry name" value="DUAL SPECIFICITY PROTEIN PHOSPHATASE DDB_G0269404-RELATED"/>
    <property type="match status" value="1"/>
</dbReference>
<dbReference type="InterPro" id="IPR020422">
    <property type="entry name" value="TYR_PHOSPHATASE_DUAL_dom"/>
</dbReference>
<dbReference type="AlphaFoldDB" id="A0A9D4DXY0"/>
<evidence type="ECO:0000259" key="17">
    <source>
        <dbReference type="PROSITE" id="PS50056"/>
    </source>
</evidence>
<evidence type="ECO:0000256" key="4">
    <source>
        <dbReference type="ARBA" id="ARBA00013081"/>
    </source>
</evidence>
<comment type="catalytic activity">
    <reaction evidence="12">
        <text>O-phospho-L-threonyl-[protein] + H2O = L-threonyl-[protein] + phosphate</text>
        <dbReference type="Rhea" id="RHEA:47004"/>
        <dbReference type="Rhea" id="RHEA-COMP:11060"/>
        <dbReference type="Rhea" id="RHEA-COMP:11605"/>
        <dbReference type="ChEBI" id="CHEBI:15377"/>
        <dbReference type="ChEBI" id="CHEBI:30013"/>
        <dbReference type="ChEBI" id="CHEBI:43474"/>
        <dbReference type="ChEBI" id="CHEBI:61977"/>
        <dbReference type="EC" id="3.1.3.16"/>
    </reaction>
</comment>
<gene>
    <name evidence="18" type="ORF">DPMN_170909</name>
</gene>
<dbReference type="PANTHER" id="PTHR45948:SF2">
    <property type="entry name" value="DUAL SPECIFICITY PROTEIN PHOSPHATASE"/>
    <property type="match status" value="1"/>
</dbReference>
<dbReference type="FunFam" id="3.90.190.10:FF:000052">
    <property type="entry name" value="Dual specificity phosphatase 15"/>
    <property type="match status" value="1"/>
</dbReference>
<dbReference type="Pfam" id="PF00782">
    <property type="entry name" value="DSPc"/>
    <property type="match status" value="1"/>
</dbReference>
<protein>
    <recommendedName>
        <fullName evidence="14">Dual specificity protein phosphatase 15</fullName>
        <ecNumber evidence="4">3.1.3.16</ecNumber>
        <ecNumber evidence="3">3.1.3.48</ecNumber>
    </recommendedName>
</protein>
<feature type="domain" description="Tyrosine specific protein phosphatases" evidence="17">
    <location>
        <begin position="65"/>
        <end position="122"/>
    </location>
</feature>
<proteinExistence type="inferred from homology"/>
<name>A0A9D4DXY0_DREPO</name>
<dbReference type="InterPro" id="IPR029021">
    <property type="entry name" value="Prot-tyrosine_phosphatase-like"/>
</dbReference>
<evidence type="ECO:0000256" key="6">
    <source>
        <dbReference type="ARBA" id="ARBA00022707"/>
    </source>
</evidence>
<keyword evidence="7" id="KW-0378">Hydrolase</keyword>
<dbReference type="PRINTS" id="PR01908">
    <property type="entry name" value="ADSPHPHTASE"/>
</dbReference>
<evidence type="ECO:0000313" key="18">
    <source>
        <dbReference type="EMBL" id="KAH3769636.1"/>
    </source>
</evidence>
<dbReference type="PROSITE" id="PS50056">
    <property type="entry name" value="TYR_PHOSPHATASE_2"/>
    <property type="match status" value="1"/>
</dbReference>
<evidence type="ECO:0000256" key="14">
    <source>
        <dbReference type="ARBA" id="ARBA00068799"/>
    </source>
</evidence>
<evidence type="ECO:0000313" key="19">
    <source>
        <dbReference type="Proteomes" id="UP000828390"/>
    </source>
</evidence>
<evidence type="ECO:0000256" key="12">
    <source>
        <dbReference type="ARBA" id="ARBA00048336"/>
    </source>
</evidence>
<dbReference type="GO" id="GO:0004722">
    <property type="term" value="F:protein serine/threonine phosphatase activity"/>
    <property type="evidence" value="ECO:0007669"/>
    <property type="project" value="UniProtKB-EC"/>
</dbReference>
<comment type="similarity">
    <text evidence="2">Belongs to the protein-tyrosine phosphatase family. Non-receptor class dual specificity subfamily.</text>
</comment>
<dbReference type="GO" id="GO:0005829">
    <property type="term" value="C:cytosol"/>
    <property type="evidence" value="ECO:0007669"/>
    <property type="project" value="TreeGrafter"/>
</dbReference>
<dbReference type="InterPro" id="IPR000340">
    <property type="entry name" value="Dual-sp_phosphatase_cat-dom"/>
</dbReference>
<evidence type="ECO:0000256" key="2">
    <source>
        <dbReference type="ARBA" id="ARBA00008601"/>
    </source>
</evidence>
<dbReference type="OrthoDB" id="9979246at2759"/>
<feature type="region of interest" description="Disordered" evidence="15">
    <location>
        <begin position="195"/>
        <end position="253"/>
    </location>
</feature>
<comment type="catalytic activity">
    <reaction evidence="13">
        <text>O-phospho-L-tyrosyl-[protein] + H2O = L-tyrosyl-[protein] + phosphate</text>
        <dbReference type="Rhea" id="RHEA:10684"/>
        <dbReference type="Rhea" id="RHEA-COMP:10136"/>
        <dbReference type="Rhea" id="RHEA-COMP:20101"/>
        <dbReference type="ChEBI" id="CHEBI:15377"/>
        <dbReference type="ChEBI" id="CHEBI:43474"/>
        <dbReference type="ChEBI" id="CHEBI:46858"/>
        <dbReference type="ChEBI" id="CHEBI:61978"/>
        <dbReference type="EC" id="3.1.3.48"/>
    </reaction>
</comment>
<evidence type="ECO:0000256" key="13">
    <source>
        <dbReference type="ARBA" id="ARBA00051722"/>
    </source>
</evidence>
<sequence length="280" mass="30570">MGNGMNKIISGVYVGNFRDAKDVVQLTDNGITHILSIHDNAKALLDDKEYLCIIASDTPDQCLTQHFPECIDFIHCARLKGGRVLIHCLAGISRSVTVTAAYIMTVTNLGWRDAVNCIRGARSCANPNFGFQKQLQDYENEGLKEAREKLKEKYPDSVFDDARDCEINLKSFRNYLQTGQTALGTELYSLPHRAYGERSRPCQKSPTVGSGAHKTDSGNMTAQSGTGTKKAVDTDGDPGDSNSNSAGFSQSDVQNGCKRFDCADLKQSLTVESTASEQHS</sequence>
<dbReference type="GO" id="GO:0007165">
    <property type="term" value="P:signal transduction"/>
    <property type="evidence" value="ECO:0007669"/>
    <property type="project" value="TreeGrafter"/>
</dbReference>
<dbReference type="InterPro" id="IPR000387">
    <property type="entry name" value="Tyr_Pase_dom"/>
</dbReference>
<comment type="caution">
    <text evidence="18">The sequence shown here is derived from an EMBL/GenBank/DDBJ whole genome shotgun (WGS) entry which is preliminary data.</text>
</comment>
<keyword evidence="8" id="KW-0904">Protein phosphatase</keyword>
<evidence type="ECO:0000256" key="7">
    <source>
        <dbReference type="ARBA" id="ARBA00022801"/>
    </source>
</evidence>
<reference evidence="18" key="1">
    <citation type="journal article" date="2019" name="bioRxiv">
        <title>The Genome of the Zebra Mussel, Dreissena polymorpha: A Resource for Invasive Species Research.</title>
        <authorList>
            <person name="McCartney M.A."/>
            <person name="Auch B."/>
            <person name="Kono T."/>
            <person name="Mallez S."/>
            <person name="Zhang Y."/>
            <person name="Obille A."/>
            <person name="Becker A."/>
            <person name="Abrahante J.E."/>
            <person name="Garbe J."/>
            <person name="Badalamenti J.P."/>
            <person name="Herman A."/>
            <person name="Mangelson H."/>
            <person name="Liachko I."/>
            <person name="Sullivan S."/>
            <person name="Sone E.D."/>
            <person name="Koren S."/>
            <person name="Silverstein K.A.T."/>
            <person name="Beckman K.B."/>
            <person name="Gohl D.M."/>
        </authorList>
    </citation>
    <scope>NUCLEOTIDE SEQUENCE</scope>
    <source>
        <strain evidence="18">Duluth1</strain>
        <tissue evidence="18">Whole animal</tissue>
    </source>
</reference>
<dbReference type="EC" id="3.1.3.48" evidence="3"/>
<dbReference type="EMBL" id="JAIWYP010000009">
    <property type="protein sequence ID" value="KAH3769636.1"/>
    <property type="molecule type" value="Genomic_DNA"/>
</dbReference>
<feature type="domain" description="Tyrosine-protein phosphatase" evidence="16">
    <location>
        <begin position="4"/>
        <end position="144"/>
    </location>
</feature>
<dbReference type="PROSITE" id="PS50054">
    <property type="entry name" value="TYR_PHOSPHATASE_DUAL"/>
    <property type="match status" value="1"/>
</dbReference>
<keyword evidence="5" id="KW-1003">Cell membrane</keyword>
<feature type="compositionally biased region" description="Polar residues" evidence="15">
    <location>
        <begin position="217"/>
        <end position="227"/>
    </location>
</feature>
<reference evidence="18" key="2">
    <citation type="submission" date="2020-11" db="EMBL/GenBank/DDBJ databases">
        <authorList>
            <person name="McCartney M.A."/>
            <person name="Auch B."/>
            <person name="Kono T."/>
            <person name="Mallez S."/>
            <person name="Becker A."/>
            <person name="Gohl D.M."/>
            <person name="Silverstein K.A.T."/>
            <person name="Koren S."/>
            <person name="Bechman K.B."/>
            <person name="Herman A."/>
            <person name="Abrahante J.E."/>
            <person name="Garbe J."/>
        </authorList>
    </citation>
    <scope>NUCLEOTIDE SEQUENCE</scope>
    <source>
        <strain evidence="18">Duluth1</strain>
        <tissue evidence="18">Whole animal</tissue>
    </source>
</reference>
<keyword evidence="6" id="KW-0519">Myristate</keyword>
<accession>A0A9D4DXY0</accession>
<evidence type="ECO:0000256" key="11">
    <source>
        <dbReference type="ARBA" id="ARBA00047761"/>
    </source>
</evidence>
<evidence type="ECO:0000256" key="9">
    <source>
        <dbReference type="ARBA" id="ARBA00023136"/>
    </source>
</evidence>
<evidence type="ECO:0000256" key="3">
    <source>
        <dbReference type="ARBA" id="ARBA00013064"/>
    </source>
</evidence>
<dbReference type="EC" id="3.1.3.16" evidence="4"/>
<evidence type="ECO:0000256" key="1">
    <source>
        <dbReference type="ARBA" id="ARBA00004342"/>
    </source>
</evidence>
<comment type="subcellular location">
    <subcellularLocation>
        <location evidence="1">Cell membrane</location>
        <topology evidence="1">Lipid-anchor</topology>
        <orientation evidence="1">Cytoplasmic side</orientation>
    </subcellularLocation>
</comment>
<evidence type="ECO:0000256" key="15">
    <source>
        <dbReference type="SAM" id="MobiDB-lite"/>
    </source>
</evidence>
<dbReference type="GO" id="GO:0005886">
    <property type="term" value="C:plasma membrane"/>
    <property type="evidence" value="ECO:0007669"/>
    <property type="project" value="UniProtKB-SubCell"/>
</dbReference>
<dbReference type="Gene3D" id="3.90.190.10">
    <property type="entry name" value="Protein tyrosine phosphatase superfamily"/>
    <property type="match status" value="1"/>
</dbReference>
<keyword evidence="10" id="KW-0449">Lipoprotein</keyword>
<comment type="catalytic activity">
    <reaction evidence="11">
        <text>O-phospho-L-seryl-[protein] + H2O = L-seryl-[protein] + phosphate</text>
        <dbReference type="Rhea" id="RHEA:20629"/>
        <dbReference type="Rhea" id="RHEA-COMP:9863"/>
        <dbReference type="Rhea" id="RHEA-COMP:11604"/>
        <dbReference type="ChEBI" id="CHEBI:15377"/>
        <dbReference type="ChEBI" id="CHEBI:29999"/>
        <dbReference type="ChEBI" id="CHEBI:43474"/>
        <dbReference type="ChEBI" id="CHEBI:83421"/>
        <dbReference type="EC" id="3.1.3.16"/>
    </reaction>
</comment>